<reference evidence="3 4" key="1">
    <citation type="submission" date="2019-07" db="EMBL/GenBank/DDBJ databases">
        <title>Genomic Encyclopedia of Type Strains, Phase I: the one thousand microbial genomes (KMG-I) project.</title>
        <authorList>
            <person name="Kyrpides N."/>
        </authorList>
    </citation>
    <scope>NUCLEOTIDE SEQUENCE [LARGE SCALE GENOMIC DNA]</scope>
    <source>
        <strain evidence="3 4">DSM 6562</strain>
    </source>
</reference>
<dbReference type="InterPro" id="IPR011335">
    <property type="entry name" value="Restrct_endonuc-II-like"/>
</dbReference>
<keyword evidence="3" id="KW-0378">Hydrolase</keyword>
<dbReference type="GO" id="GO:0003677">
    <property type="term" value="F:DNA binding"/>
    <property type="evidence" value="ECO:0007669"/>
    <property type="project" value="InterPro"/>
</dbReference>
<dbReference type="RefSeq" id="WP_166512006.1">
    <property type="nucleotide sequence ID" value="NZ_VNHM01000010.1"/>
</dbReference>
<dbReference type="Pfam" id="PF04471">
    <property type="entry name" value="Mrr_cat"/>
    <property type="match status" value="1"/>
</dbReference>
<feature type="transmembrane region" description="Helical" evidence="1">
    <location>
        <begin position="254"/>
        <end position="274"/>
    </location>
</feature>
<name>A0A5S4ZQU4_9FIRM</name>
<keyword evidence="1" id="KW-0812">Transmembrane</keyword>
<gene>
    <name evidence="3" type="ORF">LX24_02002</name>
</gene>
<proteinExistence type="predicted"/>
<dbReference type="Proteomes" id="UP000323166">
    <property type="component" value="Unassembled WGS sequence"/>
</dbReference>
<keyword evidence="4" id="KW-1185">Reference proteome</keyword>
<sequence>MFSNNLRHYMQNPPRDERTRLARAVDFILILSFTWVITFFFAQLFPQGITSQTILIIVMAIEAIALAKIKNYRHKALNTHRDIWYSARKCRQNIKNINNREEFILLVKDLLEGIASFEKLQPLSHCADSSIDMTGYMRNYKTAVMCINSSGENDKVSADKIKAFLQEVRLAHFQKGIVVTTGSYTDEARRLVRRMHGRVKIHLIDGYKLLHMAKRTNHPIFPAEKWQEEKDTRITGIEMALSIKENMINSKKKSLLFVLLGLMFLVIATVQTGFISTNYVIFGVINLFTGLTGFILSLLHKDELIIN</sequence>
<protein>
    <submittedName>
        <fullName evidence="3">Restriction endonuclease</fullName>
    </submittedName>
</protein>
<dbReference type="GO" id="GO:0009307">
    <property type="term" value="P:DNA restriction-modification system"/>
    <property type="evidence" value="ECO:0007669"/>
    <property type="project" value="InterPro"/>
</dbReference>
<evidence type="ECO:0000313" key="4">
    <source>
        <dbReference type="Proteomes" id="UP000323166"/>
    </source>
</evidence>
<dbReference type="InterPro" id="IPR007560">
    <property type="entry name" value="Restrct_endonuc_IV_Mrr"/>
</dbReference>
<feature type="transmembrane region" description="Helical" evidence="1">
    <location>
        <begin position="21"/>
        <end position="42"/>
    </location>
</feature>
<feature type="transmembrane region" description="Helical" evidence="1">
    <location>
        <begin position="48"/>
        <end position="67"/>
    </location>
</feature>
<dbReference type="Gene3D" id="3.40.1350.10">
    <property type="match status" value="1"/>
</dbReference>
<feature type="domain" description="Restriction endonuclease type IV Mrr" evidence="2">
    <location>
        <begin position="101"/>
        <end position="212"/>
    </location>
</feature>
<evidence type="ECO:0000256" key="1">
    <source>
        <dbReference type="SAM" id="Phobius"/>
    </source>
</evidence>
<evidence type="ECO:0000259" key="2">
    <source>
        <dbReference type="Pfam" id="PF04471"/>
    </source>
</evidence>
<comment type="caution">
    <text evidence="3">The sequence shown here is derived from an EMBL/GenBank/DDBJ whole genome shotgun (WGS) entry which is preliminary data.</text>
</comment>
<dbReference type="EMBL" id="VNHM01000010">
    <property type="protein sequence ID" value="TYO94986.1"/>
    <property type="molecule type" value="Genomic_DNA"/>
</dbReference>
<keyword evidence="3" id="KW-0255">Endonuclease</keyword>
<keyword evidence="3" id="KW-0540">Nuclease</keyword>
<dbReference type="AlphaFoldDB" id="A0A5S4ZQU4"/>
<accession>A0A5S4ZQU4</accession>
<dbReference type="GO" id="GO:0004519">
    <property type="term" value="F:endonuclease activity"/>
    <property type="evidence" value="ECO:0007669"/>
    <property type="project" value="UniProtKB-KW"/>
</dbReference>
<dbReference type="InterPro" id="IPR011856">
    <property type="entry name" value="tRNA_endonuc-like_dom_sf"/>
</dbReference>
<keyword evidence="1" id="KW-1133">Transmembrane helix</keyword>
<evidence type="ECO:0000313" key="3">
    <source>
        <dbReference type="EMBL" id="TYO94986.1"/>
    </source>
</evidence>
<dbReference type="SUPFAM" id="SSF52980">
    <property type="entry name" value="Restriction endonuclease-like"/>
    <property type="match status" value="1"/>
</dbReference>
<keyword evidence="1" id="KW-0472">Membrane</keyword>
<organism evidence="3 4">
    <name type="scientific">Desulfallas thermosapovorans DSM 6562</name>
    <dbReference type="NCBI Taxonomy" id="1121431"/>
    <lineage>
        <taxon>Bacteria</taxon>
        <taxon>Bacillati</taxon>
        <taxon>Bacillota</taxon>
        <taxon>Clostridia</taxon>
        <taxon>Eubacteriales</taxon>
        <taxon>Desulfallaceae</taxon>
        <taxon>Desulfallas</taxon>
    </lineage>
</organism>
<feature type="transmembrane region" description="Helical" evidence="1">
    <location>
        <begin position="280"/>
        <end position="299"/>
    </location>
</feature>